<gene>
    <name evidence="9" type="primary">ybeY</name>
    <name evidence="11" type="ORF">AVDCRST_MAG50-757</name>
</gene>
<feature type="binding site" evidence="9">
    <location>
        <position position="154"/>
    </location>
    <ligand>
        <name>Zn(2+)</name>
        <dbReference type="ChEBI" id="CHEBI:29105"/>
        <note>catalytic</note>
    </ligand>
</feature>
<feature type="binding site" evidence="9">
    <location>
        <position position="148"/>
    </location>
    <ligand>
        <name>Zn(2+)</name>
        <dbReference type="ChEBI" id="CHEBI:29105"/>
        <note>catalytic</note>
    </ligand>
</feature>
<dbReference type="GO" id="GO:0004521">
    <property type="term" value="F:RNA endonuclease activity"/>
    <property type="evidence" value="ECO:0007669"/>
    <property type="project" value="UniProtKB-UniRule"/>
</dbReference>
<evidence type="ECO:0000256" key="6">
    <source>
        <dbReference type="ARBA" id="ARBA00022759"/>
    </source>
</evidence>
<dbReference type="InterPro" id="IPR023091">
    <property type="entry name" value="MetalPrtase_cat_dom_sf_prd"/>
</dbReference>
<evidence type="ECO:0000256" key="10">
    <source>
        <dbReference type="SAM" id="MobiDB-lite"/>
    </source>
</evidence>
<evidence type="ECO:0000313" key="11">
    <source>
        <dbReference type="EMBL" id="CAA9224531.1"/>
    </source>
</evidence>
<accession>A0A6J4HHE9</accession>
<dbReference type="SUPFAM" id="SSF55486">
    <property type="entry name" value="Metalloproteases ('zincins'), catalytic domain"/>
    <property type="match status" value="1"/>
</dbReference>
<comment type="cofactor">
    <cofactor evidence="9">
        <name>Zn(2+)</name>
        <dbReference type="ChEBI" id="CHEBI:29105"/>
    </cofactor>
    <text evidence="9">Binds 1 zinc ion.</text>
</comment>
<evidence type="ECO:0000256" key="9">
    <source>
        <dbReference type="HAMAP-Rule" id="MF_00009"/>
    </source>
</evidence>
<dbReference type="PANTHER" id="PTHR46986">
    <property type="entry name" value="ENDORIBONUCLEASE YBEY, CHLOROPLASTIC"/>
    <property type="match status" value="1"/>
</dbReference>
<feature type="region of interest" description="Disordered" evidence="10">
    <location>
        <begin position="69"/>
        <end position="107"/>
    </location>
</feature>
<evidence type="ECO:0000256" key="4">
    <source>
        <dbReference type="ARBA" id="ARBA00022722"/>
    </source>
</evidence>
<dbReference type="GO" id="GO:0004222">
    <property type="term" value="F:metalloendopeptidase activity"/>
    <property type="evidence" value="ECO:0007669"/>
    <property type="project" value="InterPro"/>
</dbReference>
<feature type="binding site" evidence="9">
    <location>
        <position position="144"/>
    </location>
    <ligand>
        <name>Zn(2+)</name>
        <dbReference type="ChEBI" id="CHEBI:29105"/>
        <note>catalytic</note>
    </ligand>
</feature>
<keyword evidence="2 9" id="KW-0690">Ribosome biogenesis</keyword>
<keyword evidence="6 9" id="KW-0255">Endonuclease</keyword>
<keyword evidence="9" id="KW-0963">Cytoplasm</keyword>
<keyword evidence="5 9" id="KW-0479">Metal-binding</keyword>
<dbReference type="NCBIfam" id="TIGR00043">
    <property type="entry name" value="rRNA maturation RNase YbeY"/>
    <property type="match status" value="1"/>
</dbReference>
<dbReference type="AlphaFoldDB" id="A0A6J4HHE9"/>
<dbReference type="PANTHER" id="PTHR46986:SF1">
    <property type="entry name" value="ENDORIBONUCLEASE YBEY, CHLOROPLASTIC"/>
    <property type="match status" value="1"/>
</dbReference>
<evidence type="ECO:0000256" key="2">
    <source>
        <dbReference type="ARBA" id="ARBA00022517"/>
    </source>
</evidence>
<keyword evidence="8 9" id="KW-0862">Zinc</keyword>
<comment type="subcellular location">
    <subcellularLocation>
        <location evidence="9">Cytoplasm</location>
    </subcellularLocation>
</comment>
<evidence type="ECO:0000256" key="7">
    <source>
        <dbReference type="ARBA" id="ARBA00022801"/>
    </source>
</evidence>
<dbReference type="GO" id="GO:0008270">
    <property type="term" value="F:zinc ion binding"/>
    <property type="evidence" value="ECO:0007669"/>
    <property type="project" value="UniProtKB-UniRule"/>
</dbReference>
<protein>
    <recommendedName>
        <fullName evidence="9">Endoribonuclease YbeY</fullName>
        <ecNumber evidence="9">3.1.-.-</ecNumber>
    </recommendedName>
</protein>
<keyword evidence="7 9" id="KW-0378">Hydrolase</keyword>
<organism evidence="11">
    <name type="scientific">uncultured Acidimicrobiales bacterium</name>
    <dbReference type="NCBI Taxonomy" id="310071"/>
    <lineage>
        <taxon>Bacteria</taxon>
        <taxon>Bacillati</taxon>
        <taxon>Actinomycetota</taxon>
        <taxon>Acidimicrobiia</taxon>
        <taxon>Acidimicrobiales</taxon>
        <taxon>environmental samples</taxon>
    </lineage>
</organism>
<dbReference type="Gene3D" id="3.40.390.30">
    <property type="entry name" value="Metalloproteases ('zincins'), catalytic domain"/>
    <property type="match status" value="1"/>
</dbReference>
<evidence type="ECO:0000256" key="5">
    <source>
        <dbReference type="ARBA" id="ARBA00022723"/>
    </source>
</evidence>
<keyword evidence="4 9" id="KW-0540">Nuclease</keyword>
<sequence>MKPPREPQSASNVEVFVADEQTERPVDVERWSRLAEQVLDAEGAQGEAELSMLFVDEATMAGLNSKFHGQEGPTDVLAFPIDDEPVEGGRSPDSGGSGPGYTPGEPGELPVLIGDVVICPLVADRNAPEHAGTYEDELALLVVHGILHLLGMDHMEDDEAEAMEKREQELLDRFHRTS</sequence>
<dbReference type="EMBL" id="CADCTF010000039">
    <property type="protein sequence ID" value="CAA9224531.1"/>
    <property type="molecule type" value="Genomic_DNA"/>
</dbReference>
<dbReference type="EC" id="3.1.-.-" evidence="9"/>
<dbReference type="GO" id="GO:0006364">
    <property type="term" value="P:rRNA processing"/>
    <property type="evidence" value="ECO:0007669"/>
    <property type="project" value="UniProtKB-UniRule"/>
</dbReference>
<name>A0A6J4HHE9_9ACTN</name>
<dbReference type="Pfam" id="PF02130">
    <property type="entry name" value="YbeY"/>
    <property type="match status" value="1"/>
</dbReference>
<dbReference type="InterPro" id="IPR002036">
    <property type="entry name" value="YbeY"/>
</dbReference>
<comment type="similarity">
    <text evidence="1 9">Belongs to the endoribonuclease YbeY family.</text>
</comment>
<dbReference type="PROSITE" id="PS01306">
    <property type="entry name" value="UPF0054"/>
    <property type="match status" value="1"/>
</dbReference>
<dbReference type="InterPro" id="IPR020549">
    <property type="entry name" value="YbeY_CS"/>
</dbReference>
<evidence type="ECO:0000256" key="1">
    <source>
        <dbReference type="ARBA" id="ARBA00010875"/>
    </source>
</evidence>
<dbReference type="GO" id="GO:0005737">
    <property type="term" value="C:cytoplasm"/>
    <property type="evidence" value="ECO:0007669"/>
    <property type="project" value="UniProtKB-SubCell"/>
</dbReference>
<keyword evidence="3 9" id="KW-0698">rRNA processing</keyword>
<reference evidence="11" key="1">
    <citation type="submission" date="2020-02" db="EMBL/GenBank/DDBJ databases">
        <authorList>
            <person name="Meier V. D."/>
        </authorList>
    </citation>
    <scope>NUCLEOTIDE SEQUENCE</scope>
    <source>
        <strain evidence="11">AVDCRST_MAG50</strain>
    </source>
</reference>
<dbReference type="HAMAP" id="MF_00009">
    <property type="entry name" value="Endoribonucl_YbeY"/>
    <property type="match status" value="1"/>
</dbReference>
<proteinExistence type="inferred from homology"/>
<evidence type="ECO:0000256" key="3">
    <source>
        <dbReference type="ARBA" id="ARBA00022552"/>
    </source>
</evidence>
<comment type="function">
    <text evidence="9">Single strand-specific metallo-endoribonuclease involved in late-stage 70S ribosome quality control and in maturation of the 3' terminus of the 16S rRNA.</text>
</comment>
<evidence type="ECO:0000256" key="8">
    <source>
        <dbReference type="ARBA" id="ARBA00022833"/>
    </source>
</evidence>